<keyword evidence="1" id="KW-0472">Membrane</keyword>
<accession>A0A0M1VVG1</accession>
<protein>
    <submittedName>
        <fullName evidence="2">Uncharacterized protein</fullName>
    </submittedName>
</protein>
<dbReference type="HOGENOM" id="CLU_1633002_0_0_0"/>
<sequence>MINKSIITLFGINLYYMDILLIITILLYASVALIKFDKNSDDKEVRKKIWLRRFLLIMCFIGIYLNAVDRKIRNENKVYIDQIIVLDKKAVNDDRSFMYLVTKEFEKGSDVVVLMPQNYNKEKLYNLAEQYDYKILTKDIIEVRYNEEVKGIENDRIIFRKKK</sequence>
<evidence type="ECO:0000313" key="2">
    <source>
        <dbReference type="EMBL" id="EEO40586.1"/>
    </source>
</evidence>
<name>A0A0M1VVG1_FUSVC</name>
<feature type="transmembrane region" description="Helical" evidence="1">
    <location>
        <begin position="6"/>
        <end position="29"/>
    </location>
</feature>
<organism evidence="2 3">
    <name type="scientific">Fusobacterium vincentii 4_1_13</name>
    <dbReference type="NCBI Taxonomy" id="469606"/>
    <lineage>
        <taxon>Bacteria</taxon>
        <taxon>Fusobacteriati</taxon>
        <taxon>Fusobacteriota</taxon>
        <taxon>Fusobacteriia</taxon>
        <taxon>Fusobacteriales</taxon>
        <taxon>Fusobacteriaceae</taxon>
        <taxon>Fusobacterium</taxon>
    </lineage>
</organism>
<proteinExistence type="predicted"/>
<dbReference type="RefSeq" id="WP_008803186.1">
    <property type="nucleotide sequence ID" value="NZ_KQ235737.1"/>
</dbReference>
<keyword evidence="1" id="KW-0812">Transmembrane</keyword>
<feature type="transmembrane region" description="Helical" evidence="1">
    <location>
        <begin position="50"/>
        <end position="67"/>
    </location>
</feature>
<comment type="caution">
    <text evidence="2">The sequence shown here is derived from an EMBL/GenBank/DDBJ whole genome shotgun (WGS) entry which is preliminary data.</text>
</comment>
<evidence type="ECO:0000313" key="3">
    <source>
        <dbReference type="Proteomes" id="UP000004925"/>
    </source>
</evidence>
<reference evidence="2 3" key="1">
    <citation type="submission" date="2011-10" db="EMBL/GenBank/DDBJ databases">
        <title>The Genome Sequence of Fusobacterium sp. 4_1_13.</title>
        <authorList>
            <consortium name="The Broad Institute Genome Sequencing Platform"/>
            <person name="Earl A."/>
            <person name="Ward D."/>
            <person name="Feldgarden M."/>
            <person name="Gevers D."/>
            <person name="Strauss J."/>
            <person name="Ambrose C."/>
            <person name="Allen-Vercoe E."/>
            <person name="Young S.K."/>
            <person name="Zeng Q."/>
            <person name="Gargeya S."/>
            <person name="Fitzgerald M."/>
            <person name="Haas B."/>
            <person name="Abouelleil A."/>
            <person name="Alvarado L."/>
            <person name="Arachchi H.M."/>
            <person name="Berlin A."/>
            <person name="Brown A."/>
            <person name="Chapman S.B."/>
            <person name="Chen Z."/>
            <person name="Dunbar C."/>
            <person name="Freedman E."/>
            <person name="Gearin G."/>
            <person name="Goldberg J."/>
            <person name="Griggs A."/>
            <person name="Gujja S."/>
            <person name="Heiman D."/>
            <person name="Howarth C."/>
            <person name="Larson L."/>
            <person name="Lui A."/>
            <person name="MacDonald P.J."/>
            <person name="Montmayeur A."/>
            <person name="Murphy C."/>
            <person name="Neiman D."/>
            <person name="Pearson M."/>
            <person name="Priest M."/>
            <person name="Roberts A."/>
            <person name="Saif S."/>
            <person name="Shea T."/>
            <person name="Shenoy N."/>
            <person name="Sisk P."/>
            <person name="Stolte C."/>
            <person name="Sykes S."/>
            <person name="Wortman J."/>
            <person name="Nusbaum C."/>
            <person name="Birren B."/>
        </authorList>
    </citation>
    <scope>NUCLEOTIDE SEQUENCE [LARGE SCALE GENOMIC DNA]</scope>
    <source>
        <strain evidence="2 3">4_1_13</strain>
    </source>
</reference>
<evidence type="ECO:0000256" key="1">
    <source>
        <dbReference type="SAM" id="Phobius"/>
    </source>
</evidence>
<keyword evidence="1" id="KW-1133">Transmembrane helix</keyword>
<dbReference type="Proteomes" id="UP000004925">
    <property type="component" value="Unassembled WGS sequence"/>
</dbReference>
<gene>
    <name evidence="2" type="ORF">FSCG_01299</name>
</gene>
<dbReference type="AlphaFoldDB" id="A0A0M1VVG1"/>
<dbReference type="EMBL" id="ACDE02000019">
    <property type="protein sequence ID" value="EEO40586.1"/>
    <property type="molecule type" value="Genomic_DNA"/>
</dbReference>